<evidence type="ECO:0000313" key="1">
    <source>
        <dbReference type="EMBL" id="CAF1573488.1"/>
    </source>
</evidence>
<sequence length="51" mass="5864">TKHLQYVTPQVDVPPLLNLVQLTLIAIDRFEAVEYVLRLMPKLTSFKLIGK</sequence>
<dbReference type="Proteomes" id="UP000677228">
    <property type="component" value="Unassembled WGS sequence"/>
</dbReference>
<reference evidence="2" key="1">
    <citation type="submission" date="2021-02" db="EMBL/GenBank/DDBJ databases">
        <authorList>
            <person name="Nowell W R."/>
        </authorList>
    </citation>
    <scope>NUCLEOTIDE SEQUENCE</scope>
</reference>
<name>A0A8S2V374_9BILA</name>
<dbReference type="EMBL" id="CAJOBA010067085">
    <property type="protein sequence ID" value="CAF4369021.1"/>
    <property type="molecule type" value="Genomic_DNA"/>
</dbReference>
<protein>
    <submittedName>
        <fullName evidence="2">Uncharacterized protein</fullName>
    </submittedName>
</protein>
<accession>A0A8S2V374</accession>
<dbReference type="AlphaFoldDB" id="A0A8S2V374"/>
<organism evidence="2 3">
    <name type="scientific">Didymodactylos carnosus</name>
    <dbReference type="NCBI Taxonomy" id="1234261"/>
    <lineage>
        <taxon>Eukaryota</taxon>
        <taxon>Metazoa</taxon>
        <taxon>Spiralia</taxon>
        <taxon>Gnathifera</taxon>
        <taxon>Rotifera</taxon>
        <taxon>Eurotatoria</taxon>
        <taxon>Bdelloidea</taxon>
        <taxon>Philodinida</taxon>
        <taxon>Philodinidae</taxon>
        <taxon>Didymodactylos</taxon>
    </lineage>
</organism>
<evidence type="ECO:0000313" key="3">
    <source>
        <dbReference type="Proteomes" id="UP000682733"/>
    </source>
</evidence>
<evidence type="ECO:0000313" key="2">
    <source>
        <dbReference type="EMBL" id="CAF4369021.1"/>
    </source>
</evidence>
<proteinExistence type="predicted"/>
<feature type="non-terminal residue" evidence="2">
    <location>
        <position position="1"/>
    </location>
</feature>
<gene>
    <name evidence="1" type="ORF">OVA965_LOCUS40503</name>
    <name evidence="2" type="ORF">TMI583_LOCUS41952</name>
</gene>
<comment type="caution">
    <text evidence="2">The sequence shown here is derived from an EMBL/GenBank/DDBJ whole genome shotgun (WGS) entry which is preliminary data.</text>
</comment>
<dbReference type="Proteomes" id="UP000682733">
    <property type="component" value="Unassembled WGS sequence"/>
</dbReference>
<dbReference type="EMBL" id="CAJNOK010044217">
    <property type="protein sequence ID" value="CAF1573488.1"/>
    <property type="molecule type" value="Genomic_DNA"/>
</dbReference>